<feature type="region of interest" description="Disordered" evidence="1">
    <location>
        <begin position="373"/>
        <end position="451"/>
    </location>
</feature>
<feature type="compositionally biased region" description="Pro residues" evidence="1">
    <location>
        <begin position="168"/>
        <end position="184"/>
    </location>
</feature>
<keyword evidence="2" id="KW-0812">Transmembrane</keyword>
<feature type="region of interest" description="Disordered" evidence="1">
    <location>
        <begin position="467"/>
        <end position="487"/>
    </location>
</feature>
<proteinExistence type="predicted"/>
<protein>
    <submittedName>
        <fullName evidence="3">Uncharacterized protein</fullName>
    </submittedName>
</protein>
<evidence type="ECO:0000313" key="3">
    <source>
        <dbReference type="EMBL" id="EIW52091.1"/>
    </source>
</evidence>
<feature type="compositionally biased region" description="Basic and acidic residues" evidence="1">
    <location>
        <begin position="396"/>
        <end position="406"/>
    </location>
</feature>
<organism evidence="3 4">
    <name type="scientific">Trametes versicolor (strain FP-101664)</name>
    <name type="common">White-rot fungus</name>
    <name type="synonym">Coriolus versicolor</name>
    <dbReference type="NCBI Taxonomy" id="717944"/>
    <lineage>
        <taxon>Eukaryota</taxon>
        <taxon>Fungi</taxon>
        <taxon>Dikarya</taxon>
        <taxon>Basidiomycota</taxon>
        <taxon>Agaricomycotina</taxon>
        <taxon>Agaricomycetes</taxon>
        <taxon>Polyporales</taxon>
        <taxon>Polyporaceae</taxon>
        <taxon>Trametes</taxon>
    </lineage>
</organism>
<feature type="region of interest" description="Disordered" evidence="1">
    <location>
        <begin position="328"/>
        <end position="350"/>
    </location>
</feature>
<dbReference type="KEGG" id="tvs:TRAVEDRAFT_54069"/>
<name>R7S7X1_TRAVS</name>
<keyword evidence="2" id="KW-1133">Transmembrane helix</keyword>
<accession>R7S7X1</accession>
<feature type="transmembrane region" description="Helical" evidence="2">
    <location>
        <begin position="255"/>
        <end position="278"/>
    </location>
</feature>
<feature type="region of interest" description="Disordered" evidence="1">
    <location>
        <begin position="160"/>
        <end position="212"/>
    </location>
</feature>
<sequence length="487" mass="52269">MPQTIFVDDASPNVIYSPSDKWAQGATCGGNCPIKPNPTALNNQTWHYATYDPALDSVPPSITFTFTATSLVAHVLLPPLVPTAPTSHVEIICFLDGLALPPYSYDPSSSSDFIVSLARFPPGGSNLSVDHEHTVLMQMATTKASVLIFDCFEMTVPEGVTQGLPAPTSSPPQSSPTSSSPPPRSKQITDTPSSTKFSSATSPSPQTSPSSLFTQFSSSHWVSSFGASSTATASAEGAPQSRRTNFRANPTDRGAAIIGGAVGGGVLLIVLFATFYVVRRRRAHGRGPITGDEVLRQTPRMVTVNARGRSIGDTLPRDLFPTLPRSSARFKESSEDPYVDNGGPSNLDVAEPENVALPDDVDTSASVIMSATETPFSPSRRGTILYHTPTSLRYQDTGKKTTEARRSPHTPPAPRRPLPASEAEPGTAERYAQMEDRSQRMASDPSIPRFGERLVEQMAALREEVARIRQHQQHAQQIEAPPAYDGA</sequence>
<dbReference type="OrthoDB" id="3245657at2759"/>
<keyword evidence="2" id="KW-0472">Membrane</keyword>
<dbReference type="GeneID" id="19417303"/>
<dbReference type="Proteomes" id="UP000054317">
    <property type="component" value="Unassembled WGS sequence"/>
</dbReference>
<dbReference type="EMBL" id="JH711797">
    <property type="protein sequence ID" value="EIW52091.1"/>
    <property type="molecule type" value="Genomic_DNA"/>
</dbReference>
<evidence type="ECO:0000256" key="1">
    <source>
        <dbReference type="SAM" id="MobiDB-lite"/>
    </source>
</evidence>
<reference evidence="4" key="1">
    <citation type="journal article" date="2012" name="Science">
        <title>The Paleozoic origin of enzymatic lignin decomposition reconstructed from 31 fungal genomes.</title>
        <authorList>
            <person name="Floudas D."/>
            <person name="Binder M."/>
            <person name="Riley R."/>
            <person name="Barry K."/>
            <person name="Blanchette R.A."/>
            <person name="Henrissat B."/>
            <person name="Martinez A.T."/>
            <person name="Otillar R."/>
            <person name="Spatafora J.W."/>
            <person name="Yadav J.S."/>
            <person name="Aerts A."/>
            <person name="Benoit I."/>
            <person name="Boyd A."/>
            <person name="Carlson A."/>
            <person name="Copeland A."/>
            <person name="Coutinho P.M."/>
            <person name="de Vries R.P."/>
            <person name="Ferreira P."/>
            <person name="Findley K."/>
            <person name="Foster B."/>
            <person name="Gaskell J."/>
            <person name="Glotzer D."/>
            <person name="Gorecki P."/>
            <person name="Heitman J."/>
            <person name="Hesse C."/>
            <person name="Hori C."/>
            <person name="Igarashi K."/>
            <person name="Jurgens J.A."/>
            <person name="Kallen N."/>
            <person name="Kersten P."/>
            <person name="Kohler A."/>
            <person name="Kuees U."/>
            <person name="Kumar T.K.A."/>
            <person name="Kuo A."/>
            <person name="LaButti K."/>
            <person name="Larrondo L.F."/>
            <person name="Lindquist E."/>
            <person name="Ling A."/>
            <person name="Lombard V."/>
            <person name="Lucas S."/>
            <person name="Lundell T."/>
            <person name="Martin R."/>
            <person name="McLaughlin D.J."/>
            <person name="Morgenstern I."/>
            <person name="Morin E."/>
            <person name="Murat C."/>
            <person name="Nagy L.G."/>
            <person name="Nolan M."/>
            <person name="Ohm R.A."/>
            <person name="Patyshakuliyeva A."/>
            <person name="Rokas A."/>
            <person name="Ruiz-Duenas F.J."/>
            <person name="Sabat G."/>
            <person name="Salamov A."/>
            <person name="Samejima M."/>
            <person name="Schmutz J."/>
            <person name="Slot J.C."/>
            <person name="St John F."/>
            <person name="Stenlid J."/>
            <person name="Sun H."/>
            <person name="Sun S."/>
            <person name="Syed K."/>
            <person name="Tsang A."/>
            <person name="Wiebenga A."/>
            <person name="Young D."/>
            <person name="Pisabarro A."/>
            <person name="Eastwood D.C."/>
            <person name="Martin F."/>
            <person name="Cullen D."/>
            <person name="Grigoriev I.V."/>
            <person name="Hibbett D.S."/>
        </authorList>
    </citation>
    <scope>NUCLEOTIDE SEQUENCE [LARGE SCALE GENOMIC DNA]</scope>
    <source>
        <strain evidence="4">FP-101664</strain>
    </source>
</reference>
<dbReference type="RefSeq" id="XP_008045181.1">
    <property type="nucleotide sequence ID" value="XM_008046990.1"/>
</dbReference>
<evidence type="ECO:0000313" key="4">
    <source>
        <dbReference type="Proteomes" id="UP000054317"/>
    </source>
</evidence>
<dbReference type="AlphaFoldDB" id="R7S7X1"/>
<gene>
    <name evidence="3" type="ORF">TRAVEDRAFT_54069</name>
</gene>
<feature type="compositionally biased region" description="Low complexity" evidence="1">
    <location>
        <begin position="191"/>
        <end position="212"/>
    </location>
</feature>
<evidence type="ECO:0000256" key="2">
    <source>
        <dbReference type="SAM" id="Phobius"/>
    </source>
</evidence>
<keyword evidence="4" id="KW-1185">Reference proteome</keyword>